<dbReference type="EMBL" id="MU070067">
    <property type="protein sequence ID" value="KAF5830223.1"/>
    <property type="molecule type" value="Genomic_DNA"/>
</dbReference>
<evidence type="ECO:0000259" key="1">
    <source>
        <dbReference type="Pfam" id="PF00753"/>
    </source>
</evidence>
<dbReference type="SUPFAM" id="SSF56281">
    <property type="entry name" value="Metallo-hydrolase/oxidoreductase"/>
    <property type="match status" value="1"/>
</dbReference>
<dbReference type="Proteomes" id="UP000815325">
    <property type="component" value="Unassembled WGS sequence"/>
</dbReference>
<organism evidence="2 3">
    <name type="scientific">Dunaliella salina</name>
    <name type="common">Green alga</name>
    <name type="synonym">Protococcus salinus</name>
    <dbReference type="NCBI Taxonomy" id="3046"/>
    <lineage>
        <taxon>Eukaryota</taxon>
        <taxon>Viridiplantae</taxon>
        <taxon>Chlorophyta</taxon>
        <taxon>core chlorophytes</taxon>
        <taxon>Chlorophyceae</taxon>
        <taxon>CS clade</taxon>
        <taxon>Chlamydomonadales</taxon>
        <taxon>Dunaliellaceae</taxon>
        <taxon>Dunaliella</taxon>
    </lineage>
</organism>
<dbReference type="Gene3D" id="3.60.15.10">
    <property type="entry name" value="Ribonuclease Z/Hydroxyacylglutathione hydrolase-like"/>
    <property type="match status" value="1"/>
</dbReference>
<dbReference type="PANTHER" id="PTHR46504:SF2">
    <property type="entry name" value="TRNASE Z TRZ1"/>
    <property type="match status" value="1"/>
</dbReference>
<dbReference type="Pfam" id="PF00753">
    <property type="entry name" value="Lactamase_B"/>
    <property type="match status" value="1"/>
</dbReference>
<dbReference type="InterPro" id="IPR036866">
    <property type="entry name" value="RibonucZ/Hydroxyglut_hydro"/>
</dbReference>
<sequence>MFDKLKSLGVLGDAKPATPAEAAQPQLAYAQAHTIPDSRAQKLSVAGFELEGCSIAGQETCIIVPRAKVVFDIGRCPQRAVFQQTVLISHGHLDHVGGLPFHVSSRGLNSLPPSKIVLPPSYTEGDDELQLPSGFTVKPLATTHGIESQGYVLYSLRKKLKAELQGRGQEDIKQLRLGGMDVQETIKVPEIAFTADTTVEFLERDSPALADALRARLLIIEMTFVDDTVSVDEARERGHLHIADFIVHAHRFQNEAILLIHFSARYKRSEIINALNTNLPPSLRAKCVPFLNGYAD</sequence>
<protein>
    <submittedName>
        <fullName evidence="2">Nuclear RNase Z</fullName>
    </submittedName>
</protein>
<proteinExistence type="predicted"/>
<accession>A0ABQ7G6I2</accession>
<feature type="domain" description="Metallo-beta-lactamase" evidence="1">
    <location>
        <begin position="85"/>
        <end position="144"/>
    </location>
</feature>
<dbReference type="PANTHER" id="PTHR46504">
    <property type="entry name" value="TRNASE Z TRZ1"/>
    <property type="match status" value="1"/>
</dbReference>
<name>A0ABQ7G6I2_DUNSA</name>
<reference evidence="2" key="1">
    <citation type="submission" date="2017-08" db="EMBL/GenBank/DDBJ databases">
        <authorList>
            <person name="Polle J.E."/>
            <person name="Barry K."/>
            <person name="Cushman J."/>
            <person name="Schmutz J."/>
            <person name="Tran D."/>
            <person name="Hathwaick L.T."/>
            <person name="Yim W.C."/>
            <person name="Jenkins J."/>
            <person name="Mckie-Krisberg Z.M."/>
            <person name="Prochnik S."/>
            <person name="Lindquist E."/>
            <person name="Dockter R.B."/>
            <person name="Adam C."/>
            <person name="Molina H."/>
            <person name="Bunkerborg J."/>
            <person name="Jin E."/>
            <person name="Buchheim M."/>
            <person name="Magnuson J."/>
        </authorList>
    </citation>
    <scope>NUCLEOTIDE SEQUENCE</scope>
    <source>
        <strain evidence="2">CCAP 19/18</strain>
    </source>
</reference>
<gene>
    <name evidence="2" type="ORF">DUNSADRAFT_14885</name>
</gene>
<dbReference type="InterPro" id="IPR001279">
    <property type="entry name" value="Metallo-B-lactamas"/>
</dbReference>
<evidence type="ECO:0000313" key="3">
    <source>
        <dbReference type="Proteomes" id="UP000815325"/>
    </source>
</evidence>
<comment type="caution">
    <text evidence="2">The sequence shown here is derived from an EMBL/GenBank/DDBJ whole genome shotgun (WGS) entry which is preliminary data.</text>
</comment>
<evidence type="ECO:0000313" key="2">
    <source>
        <dbReference type="EMBL" id="KAF5830223.1"/>
    </source>
</evidence>
<keyword evidence="3" id="KW-1185">Reference proteome</keyword>